<dbReference type="Proteomes" id="UP001154282">
    <property type="component" value="Unassembled WGS sequence"/>
</dbReference>
<reference evidence="1" key="1">
    <citation type="submission" date="2022-08" db="EMBL/GenBank/DDBJ databases">
        <authorList>
            <person name="Gutierrez-Valencia J."/>
        </authorList>
    </citation>
    <scope>NUCLEOTIDE SEQUENCE</scope>
</reference>
<accession>A0AAV0NRS1</accession>
<dbReference type="EMBL" id="CAMGYJ010000008">
    <property type="protein sequence ID" value="CAI0461240.1"/>
    <property type="molecule type" value="Genomic_DNA"/>
</dbReference>
<evidence type="ECO:0000313" key="1">
    <source>
        <dbReference type="EMBL" id="CAI0461240.1"/>
    </source>
</evidence>
<protein>
    <submittedName>
        <fullName evidence="1">Uncharacterized protein</fullName>
    </submittedName>
</protein>
<evidence type="ECO:0000313" key="2">
    <source>
        <dbReference type="Proteomes" id="UP001154282"/>
    </source>
</evidence>
<dbReference type="AlphaFoldDB" id="A0AAV0NRS1"/>
<organism evidence="1 2">
    <name type="scientific">Linum tenue</name>
    <dbReference type="NCBI Taxonomy" id="586396"/>
    <lineage>
        <taxon>Eukaryota</taxon>
        <taxon>Viridiplantae</taxon>
        <taxon>Streptophyta</taxon>
        <taxon>Embryophyta</taxon>
        <taxon>Tracheophyta</taxon>
        <taxon>Spermatophyta</taxon>
        <taxon>Magnoliopsida</taxon>
        <taxon>eudicotyledons</taxon>
        <taxon>Gunneridae</taxon>
        <taxon>Pentapetalae</taxon>
        <taxon>rosids</taxon>
        <taxon>fabids</taxon>
        <taxon>Malpighiales</taxon>
        <taxon>Linaceae</taxon>
        <taxon>Linum</taxon>
    </lineage>
</organism>
<name>A0AAV0NRS1_9ROSI</name>
<sequence length="44" mass="5295">MWINFSMSYYIAMHNSSRITYRQADPIPICCHPYFFYQVICIIG</sequence>
<gene>
    <name evidence="1" type="ORF">LITE_LOCUS34852</name>
</gene>
<comment type="caution">
    <text evidence="1">The sequence shown here is derived from an EMBL/GenBank/DDBJ whole genome shotgun (WGS) entry which is preliminary data.</text>
</comment>
<proteinExistence type="predicted"/>
<keyword evidence="2" id="KW-1185">Reference proteome</keyword>